<gene>
    <name evidence="1" type="ORF">EV01_0281</name>
</gene>
<proteinExistence type="predicted"/>
<accession>A0A0A2B8I4</accession>
<evidence type="ECO:0000313" key="1">
    <source>
        <dbReference type="EMBL" id="KGG10378.1"/>
    </source>
</evidence>
<reference evidence="2" key="1">
    <citation type="journal article" date="2014" name="Sci. Data">
        <title>Genomes of diverse isolates of the marine cyanobacterium Prochlorococcus.</title>
        <authorList>
            <person name="Biller S."/>
            <person name="Berube P."/>
            <person name="Thompson J."/>
            <person name="Kelly L."/>
            <person name="Roggensack S."/>
            <person name="Awad L."/>
            <person name="Roache-Johnson K."/>
            <person name="Ding H."/>
            <person name="Giovannoni S.J."/>
            <person name="Moore L.R."/>
            <person name="Chisholm S.W."/>
        </authorList>
    </citation>
    <scope>NUCLEOTIDE SEQUENCE [LARGE SCALE GENOMIC DNA]</scope>
</reference>
<name>A0A0A2B8I4_PROMR</name>
<dbReference type="AlphaFoldDB" id="A0A0A2B8I4"/>
<protein>
    <submittedName>
        <fullName evidence="1">Uncharacterized protein</fullName>
    </submittedName>
</protein>
<dbReference type="EMBL" id="JNAR01000004">
    <property type="protein sequence ID" value="KGG10378.1"/>
    <property type="molecule type" value="Genomic_DNA"/>
</dbReference>
<evidence type="ECO:0000313" key="2">
    <source>
        <dbReference type="Proteomes" id="UP000030481"/>
    </source>
</evidence>
<sequence>MFKNIIFKLKNNITTVRAGSIYSIKSELNKEGILAKIKCK</sequence>
<comment type="caution">
    <text evidence="1">The sequence shown here is derived from an EMBL/GenBank/DDBJ whole genome shotgun (WGS) entry which is preliminary data.</text>
</comment>
<dbReference type="Proteomes" id="UP000030481">
    <property type="component" value="Unassembled WGS sequence"/>
</dbReference>
<organism evidence="1 2">
    <name type="scientific">Prochlorococcus marinus str. MIT 9401</name>
    <dbReference type="NCBI Taxonomy" id="167551"/>
    <lineage>
        <taxon>Bacteria</taxon>
        <taxon>Bacillati</taxon>
        <taxon>Cyanobacteriota</taxon>
        <taxon>Cyanophyceae</taxon>
        <taxon>Synechococcales</taxon>
        <taxon>Prochlorococcaceae</taxon>
        <taxon>Prochlorococcus</taxon>
    </lineage>
</organism>